<dbReference type="PROSITE" id="PS50089">
    <property type="entry name" value="ZF_RING_2"/>
    <property type="match status" value="1"/>
</dbReference>
<dbReference type="VEuPathDB" id="ToxoDB:NCLIV_044400"/>
<feature type="region of interest" description="Disordered" evidence="2">
    <location>
        <begin position="819"/>
        <end position="878"/>
    </location>
</feature>
<feature type="transmembrane region" description="Helical" evidence="3">
    <location>
        <begin position="177"/>
        <end position="199"/>
    </location>
</feature>
<reference evidence="7" key="3">
    <citation type="journal article" date="2012" name="PLoS Pathog.">
        <title>Comparative genomics of the apicomplexan parasites Toxoplasma gondii and Neospora caninum: Coccidia differing in host range and transmission strategy.</title>
        <authorList>
            <person name="Reid A.J."/>
            <person name="Vermont S.J."/>
            <person name="Cotton J.A."/>
            <person name="Harris D."/>
            <person name="Hill-Cawthorne G.A."/>
            <person name="Konen-Waisman S."/>
            <person name="Latham S.M."/>
            <person name="Mourier T."/>
            <person name="Norton R."/>
            <person name="Quail M.A."/>
            <person name="Sanders M."/>
            <person name="Shanmugam D."/>
            <person name="Sohal A."/>
            <person name="Wasmuth J.D."/>
            <person name="Brunk B."/>
            <person name="Grigg M.E."/>
            <person name="Howard J.C."/>
            <person name="Parkinson J."/>
            <person name="Roos D.S."/>
            <person name="Trees A.J."/>
            <person name="Berriman M."/>
            <person name="Pain A."/>
            <person name="Wastling J.M."/>
        </authorList>
    </citation>
    <scope>NUCLEOTIDE SEQUENCE [LARGE SCALE GENOMIC DNA]</scope>
    <source>
        <strain evidence="7">Liverpool</strain>
    </source>
</reference>
<dbReference type="InParanoid" id="F0VB02"/>
<evidence type="ECO:0000313" key="5">
    <source>
        <dbReference type="EMBL" id="CBZ51378.1"/>
    </source>
</evidence>
<reference evidence="6" key="4">
    <citation type="journal article" date="2015" name="PLoS ONE">
        <title>Comprehensive Evaluation of Toxoplasma gondii VEG and Neospora caninum LIV Genomes with Tachyzoite Stage Transcriptome and Proteome Defines Novel Transcript Features.</title>
        <authorList>
            <person name="Ramaprasad A."/>
            <person name="Mourier T."/>
            <person name="Naeem R."/>
            <person name="Malas T.B."/>
            <person name="Moussa E."/>
            <person name="Panigrahi A."/>
            <person name="Vermont S.J."/>
            <person name="Otto T.D."/>
            <person name="Wastling J."/>
            <person name="Pain A."/>
        </authorList>
    </citation>
    <scope>NUCLEOTIDE SEQUENCE</scope>
    <source>
        <strain evidence="6">Liverpool</strain>
    </source>
</reference>
<keyword evidence="3" id="KW-0472">Membrane</keyword>
<feature type="compositionally biased region" description="Basic and acidic residues" evidence="2">
    <location>
        <begin position="474"/>
        <end position="483"/>
    </location>
</feature>
<proteinExistence type="predicted"/>
<dbReference type="SMART" id="SM00184">
    <property type="entry name" value="RING"/>
    <property type="match status" value="1"/>
</dbReference>
<dbReference type="InterPro" id="IPR013083">
    <property type="entry name" value="Znf_RING/FYVE/PHD"/>
</dbReference>
<feature type="compositionally biased region" description="Basic and acidic residues" evidence="2">
    <location>
        <begin position="451"/>
        <end position="465"/>
    </location>
</feature>
<feature type="transmembrane region" description="Helical" evidence="3">
    <location>
        <begin position="54"/>
        <end position="74"/>
    </location>
</feature>
<dbReference type="Gene3D" id="3.30.40.10">
    <property type="entry name" value="Zinc/RING finger domain, C3HC4 (zinc finger)"/>
    <property type="match status" value="1"/>
</dbReference>
<feature type="compositionally biased region" description="Polar residues" evidence="2">
    <location>
        <begin position="646"/>
        <end position="662"/>
    </location>
</feature>
<evidence type="ECO:0000313" key="7">
    <source>
        <dbReference type="Proteomes" id="UP000007494"/>
    </source>
</evidence>
<feature type="transmembrane region" description="Helical" evidence="3">
    <location>
        <begin position="144"/>
        <end position="165"/>
    </location>
</feature>
<dbReference type="eggNOG" id="ENOG502SECD">
    <property type="taxonomic scope" value="Eukaryota"/>
</dbReference>
<evidence type="ECO:0000313" key="6">
    <source>
        <dbReference type="EMBL" id="CEL68698.1"/>
    </source>
</evidence>
<evidence type="ECO:0000256" key="2">
    <source>
        <dbReference type="SAM" id="MobiDB-lite"/>
    </source>
</evidence>
<dbReference type="AlphaFoldDB" id="F0VB02"/>
<organism evidence="5 7">
    <name type="scientific">Neospora caninum (strain Liverpool)</name>
    <dbReference type="NCBI Taxonomy" id="572307"/>
    <lineage>
        <taxon>Eukaryota</taxon>
        <taxon>Sar</taxon>
        <taxon>Alveolata</taxon>
        <taxon>Apicomplexa</taxon>
        <taxon>Conoidasida</taxon>
        <taxon>Coccidia</taxon>
        <taxon>Eucoccidiorida</taxon>
        <taxon>Eimeriorina</taxon>
        <taxon>Sarcocystidae</taxon>
        <taxon>Neospora</taxon>
    </lineage>
</organism>
<gene>
    <name evidence="6" type="ORF">BN1204_044400</name>
    <name evidence="5" type="ORF">NCLIV_044400</name>
</gene>
<keyword evidence="3" id="KW-0812">Transmembrane</keyword>
<dbReference type="Proteomes" id="UP000007494">
    <property type="component" value="Chromosome IX"/>
</dbReference>
<accession>F0VB02</accession>
<sequence length="973" mass="104410">MFRPSLLLPSDEYRGHSMWKVSWICSGVLFESGSLLLMAILAWCYAATDVSRDVWATLPAPLAVFDLVVVLLGVRRLQIGREWLLTSELHVRSLLLFSFLFRLLSSLTLSLVLLDLLPLCVLPVPPCFGYLGGLLINAYAGDTYTWVRLHVLDLVVFLTSVNVVASSFSATPWSASCLLYPVFALGVAFLALTLLLWYVLITDTALRHDTLLRLAVNLLLHLSFAFFLFVIFLAQFLDQRKPPDAVGLFLAPGEAGGVPDAPHPSRRGAGLLSLLVFLFSPHKRHNVSVPFLSRDQPPLPSVPVAPSSPQGPSLLAPEEAVAEGPDSITATYWAIPLLFALLLVQIFAGSCFVFLVASHTAVSSPPDSPFLSLSAAANAAPHSHRRDGAGDLRGTEETPALTCNMRVTLEKVGHHFYRILHSPEPNGLAEPVAFLRDALPPARPQGGDGAFKGDDKAATRARQTEDAPAGTETPFERKDRDAETGPDGDSGSMEPAAVVAVDVREEGGKGKSVLARVEAWRLAAERERERRSGRRDATHGRDRSTDGAFSSGAEEGAGREREDTKMSENRRTAPDPPDALEKATDLPVSPGEHSPAMHGGRKHREAQDREGREDRTRQTEDFAQDKLQLELAAAPAVLSAEDDPSCSVSPRESVGLSPSSLPRDTCPFSTSSRLSLESRRQATGHSANLGAVLEEETGRKREKGTGGGARRRESNAAANADEPSEAPDDAALHLSRPGKGNQVWRPEAFQQEGRRREQPFVAVSGVNTREEKSQQTTRPGEGLDHGEAAACCASVQGVSLPRGSEGSDAGAVVAWGQVSPSADGRQQGVGSEGEVGREGQGGDRHSRCVLRSPREAVEEAVESPSAAPSRASSGGQSEDGDSCIICFQSRPNAVLLFCGHGGLCFPCAQTCFRRNGRCPSCRQAVKGVVELQDDSGPAAEGGDSQEQDEGQVREPRGSRRSLVTATVKDVKKS</sequence>
<evidence type="ECO:0000256" key="1">
    <source>
        <dbReference type="PROSITE-ProRule" id="PRU00175"/>
    </source>
</evidence>
<dbReference type="PANTHER" id="PTHR12109">
    <property type="entry name" value="RING FINGER PROTEIN 141-RELATED"/>
    <property type="match status" value="1"/>
</dbReference>
<feature type="region of interest" description="Disordered" evidence="2">
    <location>
        <begin position="438"/>
        <end position="494"/>
    </location>
</feature>
<keyword evidence="1" id="KW-0862">Zinc</keyword>
<feature type="transmembrane region" description="Helical" evidence="3">
    <location>
        <begin position="211"/>
        <end position="234"/>
    </location>
</feature>
<dbReference type="SUPFAM" id="SSF57850">
    <property type="entry name" value="RING/U-box"/>
    <property type="match status" value="1"/>
</dbReference>
<dbReference type="Pfam" id="PF13920">
    <property type="entry name" value="zf-C3HC4_3"/>
    <property type="match status" value="1"/>
</dbReference>
<evidence type="ECO:0000256" key="3">
    <source>
        <dbReference type="SAM" id="Phobius"/>
    </source>
</evidence>
<keyword evidence="1" id="KW-0479">Metal-binding</keyword>
<feature type="transmembrane region" description="Helical" evidence="3">
    <location>
        <begin position="21"/>
        <end position="48"/>
    </location>
</feature>
<dbReference type="InterPro" id="IPR047126">
    <property type="entry name" value="RNF141-like"/>
</dbReference>
<feature type="region of interest" description="Disordered" evidence="2">
    <location>
        <begin position="525"/>
        <end position="785"/>
    </location>
</feature>
<evidence type="ECO:0000259" key="4">
    <source>
        <dbReference type="PROSITE" id="PS50089"/>
    </source>
</evidence>
<dbReference type="EMBL" id="LN714484">
    <property type="protein sequence ID" value="CEL68698.1"/>
    <property type="molecule type" value="Genomic_DNA"/>
</dbReference>
<feature type="domain" description="RING-type" evidence="4">
    <location>
        <begin position="883"/>
        <end position="922"/>
    </location>
</feature>
<dbReference type="RefSeq" id="XP_003881411.1">
    <property type="nucleotide sequence ID" value="XM_003881362.1"/>
</dbReference>
<keyword evidence="7" id="KW-1185">Reference proteome</keyword>
<feature type="transmembrane region" description="Helical" evidence="3">
    <location>
        <begin position="94"/>
        <end position="124"/>
    </location>
</feature>
<feature type="region of interest" description="Disordered" evidence="2">
    <location>
        <begin position="932"/>
        <end position="973"/>
    </location>
</feature>
<dbReference type="GO" id="GO:0008270">
    <property type="term" value="F:zinc ion binding"/>
    <property type="evidence" value="ECO:0007669"/>
    <property type="project" value="UniProtKB-KW"/>
</dbReference>
<feature type="compositionally biased region" description="Basic and acidic residues" evidence="2">
    <location>
        <begin position="605"/>
        <end position="628"/>
    </location>
</feature>
<dbReference type="OrthoDB" id="3045089at2759"/>
<feature type="compositionally biased region" description="Basic and acidic residues" evidence="2">
    <location>
        <begin position="525"/>
        <end position="545"/>
    </location>
</feature>
<name>F0VB02_NEOCL</name>
<dbReference type="EMBL" id="FR823385">
    <property type="protein sequence ID" value="CBZ51378.1"/>
    <property type="molecule type" value="Genomic_DNA"/>
</dbReference>
<keyword evidence="1" id="KW-0863">Zinc-finger</keyword>
<feature type="compositionally biased region" description="Basic and acidic residues" evidence="2">
    <location>
        <begin position="834"/>
        <end position="857"/>
    </location>
</feature>
<feature type="compositionally biased region" description="Low complexity" evidence="2">
    <location>
        <begin position="862"/>
        <end position="873"/>
    </location>
</feature>
<protein>
    <submittedName>
        <fullName evidence="6">Zinc finger, C3HC4 type (RING finger) domain-containing protein</fullName>
    </submittedName>
</protein>
<reference evidence="5" key="1">
    <citation type="submission" date="2011-02" db="EMBL/GenBank/DDBJ databases">
        <authorList>
            <person name="Aslett M."/>
        </authorList>
    </citation>
    <scope>NUCLEOTIDE SEQUENCE</scope>
    <source>
        <strain evidence="5">Liverpool</strain>
    </source>
</reference>
<reference evidence="5" key="2">
    <citation type="submission" date="2011-03" db="EMBL/GenBank/DDBJ databases">
        <title>Comparative genomics and transcriptomics of Neospora caninum and Toxoplasma gondii.</title>
        <authorList>
            <person name="Reid A.J."/>
            <person name="Sohal A."/>
            <person name="Harris D."/>
            <person name="Quail M."/>
            <person name="Sanders M."/>
            <person name="Berriman M."/>
            <person name="Wastling J.M."/>
            <person name="Pain A."/>
        </authorList>
    </citation>
    <scope>NUCLEOTIDE SEQUENCE</scope>
    <source>
        <strain evidence="5">Liverpool</strain>
    </source>
</reference>
<dbReference type="OMA" id="ITATYWA"/>
<dbReference type="InterPro" id="IPR001841">
    <property type="entry name" value="Znf_RING"/>
</dbReference>
<keyword evidence="3" id="KW-1133">Transmembrane helix</keyword>
<feature type="compositionally biased region" description="Basic and acidic residues" evidence="2">
    <location>
        <begin position="556"/>
        <end position="584"/>
    </location>
</feature>
<dbReference type="GeneID" id="13440363"/>